<dbReference type="InterPro" id="IPR006638">
    <property type="entry name" value="Elp3/MiaA/NifB-like_rSAM"/>
</dbReference>
<evidence type="ECO:0000256" key="3">
    <source>
        <dbReference type="ARBA" id="ARBA00022679"/>
    </source>
</evidence>
<dbReference type="GO" id="GO:0046872">
    <property type="term" value="F:metal ion binding"/>
    <property type="evidence" value="ECO:0007669"/>
    <property type="project" value="UniProtKB-KW"/>
</dbReference>
<dbReference type="GO" id="GO:0051539">
    <property type="term" value="F:4 iron, 4 sulfur cluster binding"/>
    <property type="evidence" value="ECO:0007669"/>
    <property type="project" value="UniProtKB-KW"/>
</dbReference>
<evidence type="ECO:0000256" key="1">
    <source>
        <dbReference type="ARBA" id="ARBA00001966"/>
    </source>
</evidence>
<reference evidence="10" key="1">
    <citation type="journal article" date="2024" name="Syst. Appl. Microbiol.">
        <title>First single-strain enrichments of Electrothrix cable bacteria, description of E. aestuarii sp. nov. and E. rattekaaiensis sp. nov., and proposal of a cable bacteria taxonomy following the rules of the SeqCode.</title>
        <authorList>
            <person name="Plum-Jensen L.E."/>
            <person name="Schramm A."/>
            <person name="Marshall I.P.G."/>
        </authorList>
    </citation>
    <scope>NUCLEOTIDE SEQUENCE</scope>
    <source>
        <strain evidence="10">Rat1</strain>
    </source>
</reference>
<evidence type="ECO:0000256" key="6">
    <source>
        <dbReference type="ARBA" id="ARBA00023004"/>
    </source>
</evidence>
<dbReference type="GO" id="GO:0031419">
    <property type="term" value="F:cobalamin binding"/>
    <property type="evidence" value="ECO:0007669"/>
    <property type="project" value="InterPro"/>
</dbReference>
<dbReference type="PROSITE" id="PS51332">
    <property type="entry name" value="B12_BINDING"/>
    <property type="match status" value="1"/>
</dbReference>
<gene>
    <name evidence="10" type="ORF">Q3M24_22465</name>
</gene>
<dbReference type="EMBL" id="CP159373">
    <property type="protein sequence ID" value="XCN73003.1"/>
    <property type="molecule type" value="Genomic_DNA"/>
</dbReference>
<dbReference type="CDD" id="cd02068">
    <property type="entry name" value="radical_SAM_B12_BD"/>
    <property type="match status" value="1"/>
</dbReference>
<name>A0AAU8LVT0_9BACT</name>
<dbReference type="SFLD" id="SFLDS00029">
    <property type="entry name" value="Radical_SAM"/>
    <property type="match status" value="1"/>
</dbReference>
<feature type="domain" description="B12-binding" evidence="8">
    <location>
        <begin position="7"/>
        <end position="150"/>
    </location>
</feature>
<keyword evidence="2" id="KW-0489">Methyltransferase</keyword>
<evidence type="ECO:0000259" key="8">
    <source>
        <dbReference type="PROSITE" id="PS51332"/>
    </source>
</evidence>
<dbReference type="SFLD" id="SFLDG01082">
    <property type="entry name" value="B12-binding_domain_containing"/>
    <property type="match status" value="1"/>
</dbReference>
<dbReference type="Gene3D" id="3.80.30.20">
    <property type="entry name" value="tm_1862 like domain"/>
    <property type="match status" value="1"/>
</dbReference>
<dbReference type="GO" id="GO:0003824">
    <property type="term" value="F:catalytic activity"/>
    <property type="evidence" value="ECO:0007669"/>
    <property type="project" value="InterPro"/>
</dbReference>
<dbReference type="InterPro" id="IPR036724">
    <property type="entry name" value="Cobalamin-bd_sf"/>
</dbReference>
<evidence type="ECO:0000256" key="2">
    <source>
        <dbReference type="ARBA" id="ARBA00022603"/>
    </source>
</evidence>
<evidence type="ECO:0000313" key="10">
    <source>
        <dbReference type="EMBL" id="XCN73003.1"/>
    </source>
</evidence>
<dbReference type="SUPFAM" id="SSF102114">
    <property type="entry name" value="Radical SAM enzymes"/>
    <property type="match status" value="1"/>
</dbReference>
<evidence type="ECO:0000256" key="4">
    <source>
        <dbReference type="ARBA" id="ARBA00022691"/>
    </source>
</evidence>
<reference evidence="10" key="2">
    <citation type="submission" date="2024-06" db="EMBL/GenBank/DDBJ databases">
        <authorList>
            <person name="Plum-Jensen L.E."/>
            <person name="Schramm A."/>
            <person name="Marshall I.P.G."/>
        </authorList>
    </citation>
    <scope>NUCLEOTIDE SEQUENCE</scope>
    <source>
        <strain evidence="10">Rat1</strain>
    </source>
</reference>
<dbReference type="Pfam" id="PF02310">
    <property type="entry name" value="B12-binding"/>
    <property type="match status" value="1"/>
</dbReference>
<evidence type="ECO:0000256" key="5">
    <source>
        <dbReference type="ARBA" id="ARBA00022723"/>
    </source>
</evidence>
<sequence length="449" mass="51200">MLESEVKKCMLITTPRAGKTLSRGALSIASFLNSRGYLTEILPLAYLVDYRDEWSYEEIETILKDSLENAGPVLVGVSNQFTGDYPICMEILKRCKQINEDIVSVVGGVHVTFLDSDSAKLPYVDIVVRGEGEWAMLDLATTLEKRHDVDKVLGITYMKDGEIIRNPDRPLGDLAELPPLDFGLLPPMFVQNIFIHGMLNRGCNFNCRFCGESAFWKKRRSFPVDRIIQEMISLDQVYNNPMHGIDDSMLYIGSEQFTQLAEEIRRQKIRLHPDFYIMSRVDSFLEDDLALVKETGINYVQLGIESASPKVLQAMNKKTSKEKILSCCVKLKKYGLKPYGLWMIGHPGDTPDEAEYSLDFMEYLLQERLMERVAVSVFAPCPGTIFFEQPEKFGIELLSDNWMDWSQYFVERPVCQLTDFSAEEIMRSYRKAHEIIDRVNPGALSLGDA</sequence>
<dbReference type="Pfam" id="PF04055">
    <property type="entry name" value="Radical_SAM"/>
    <property type="match status" value="1"/>
</dbReference>
<dbReference type="InterPro" id="IPR023404">
    <property type="entry name" value="rSAM_horseshoe"/>
</dbReference>
<dbReference type="SFLD" id="SFLDG01123">
    <property type="entry name" value="methyltransferase_(Class_B)"/>
    <property type="match status" value="1"/>
</dbReference>
<dbReference type="InterPro" id="IPR007197">
    <property type="entry name" value="rSAM"/>
</dbReference>
<dbReference type="PROSITE" id="PS51918">
    <property type="entry name" value="RADICAL_SAM"/>
    <property type="match status" value="1"/>
</dbReference>
<dbReference type="PANTHER" id="PTHR43409">
    <property type="entry name" value="ANAEROBIC MAGNESIUM-PROTOPORPHYRIN IX MONOMETHYL ESTER CYCLASE-RELATED"/>
    <property type="match status" value="1"/>
</dbReference>
<dbReference type="CDD" id="cd01335">
    <property type="entry name" value="Radical_SAM"/>
    <property type="match status" value="1"/>
</dbReference>
<accession>A0AAU8LVT0</accession>
<dbReference type="SUPFAM" id="SSF52242">
    <property type="entry name" value="Cobalamin (vitamin B12)-binding domain"/>
    <property type="match status" value="1"/>
</dbReference>
<feature type="domain" description="Radical SAM core" evidence="9">
    <location>
        <begin position="189"/>
        <end position="412"/>
    </location>
</feature>
<protein>
    <submittedName>
        <fullName evidence="10">Radical SAM protein</fullName>
    </submittedName>
</protein>
<comment type="cofactor">
    <cofactor evidence="1">
        <name>[4Fe-4S] cluster</name>
        <dbReference type="ChEBI" id="CHEBI:49883"/>
    </cofactor>
</comment>
<evidence type="ECO:0000259" key="9">
    <source>
        <dbReference type="PROSITE" id="PS51918"/>
    </source>
</evidence>
<dbReference type="InterPro" id="IPR006158">
    <property type="entry name" value="Cobalamin-bd"/>
</dbReference>
<keyword evidence="4" id="KW-0949">S-adenosyl-L-methionine</keyword>
<dbReference type="InterPro" id="IPR034466">
    <property type="entry name" value="Methyltransferase_Class_B"/>
</dbReference>
<organism evidence="10">
    <name type="scientific">Candidatus Electrothrix aestuarii</name>
    <dbReference type="NCBI Taxonomy" id="3062594"/>
    <lineage>
        <taxon>Bacteria</taxon>
        <taxon>Pseudomonadati</taxon>
        <taxon>Thermodesulfobacteriota</taxon>
        <taxon>Desulfobulbia</taxon>
        <taxon>Desulfobulbales</taxon>
        <taxon>Desulfobulbaceae</taxon>
        <taxon>Candidatus Electrothrix</taxon>
    </lineage>
</organism>
<dbReference type="Gene3D" id="3.40.50.280">
    <property type="entry name" value="Cobalamin-binding domain"/>
    <property type="match status" value="1"/>
</dbReference>
<dbReference type="PANTHER" id="PTHR43409:SF7">
    <property type="entry name" value="BLL1977 PROTEIN"/>
    <property type="match status" value="1"/>
</dbReference>
<keyword evidence="6" id="KW-0408">Iron</keyword>
<dbReference type="SMART" id="SM00729">
    <property type="entry name" value="Elp3"/>
    <property type="match status" value="1"/>
</dbReference>
<keyword evidence="5" id="KW-0479">Metal-binding</keyword>
<dbReference type="InterPro" id="IPR058240">
    <property type="entry name" value="rSAM_sf"/>
</dbReference>
<dbReference type="AlphaFoldDB" id="A0AAU8LVT0"/>
<keyword evidence="3" id="KW-0808">Transferase</keyword>
<evidence type="ECO:0000256" key="7">
    <source>
        <dbReference type="ARBA" id="ARBA00023014"/>
    </source>
</evidence>
<keyword evidence="7" id="KW-0411">Iron-sulfur</keyword>
<dbReference type="KEGG" id="eaj:Q3M24_22465"/>
<proteinExistence type="predicted"/>
<dbReference type="InterPro" id="IPR051198">
    <property type="entry name" value="BchE-like"/>
</dbReference>